<dbReference type="PANTHER" id="PTHR18895">
    <property type="entry name" value="HEMK METHYLTRANSFERASE"/>
    <property type="match status" value="1"/>
</dbReference>
<keyword evidence="2 5" id="KW-0808">Transferase</keyword>
<proteinExistence type="predicted"/>
<evidence type="ECO:0000313" key="6">
    <source>
        <dbReference type="Proteomes" id="UP000243207"/>
    </source>
</evidence>
<dbReference type="GO" id="GO:0003676">
    <property type="term" value="F:nucleic acid binding"/>
    <property type="evidence" value="ECO:0007669"/>
    <property type="project" value="InterPro"/>
</dbReference>
<dbReference type="SUPFAM" id="SSF53335">
    <property type="entry name" value="S-adenosyl-L-methionine-dependent methyltransferases"/>
    <property type="match status" value="1"/>
</dbReference>
<keyword evidence="6" id="KW-1185">Reference proteome</keyword>
<dbReference type="PROSITE" id="PS00092">
    <property type="entry name" value="N6_MTASE"/>
    <property type="match status" value="1"/>
</dbReference>
<evidence type="ECO:0000259" key="4">
    <source>
        <dbReference type="Pfam" id="PF05175"/>
    </source>
</evidence>
<evidence type="ECO:0000256" key="2">
    <source>
        <dbReference type="ARBA" id="ARBA00022679"/>
    </source>
</evidence>
<dbReference type="CDD" id="cd02440">
    <property type="entry name" value="AdoMet_MTases"/>
    <property type="match status" value="1"/>
</dbReference>
<evidence type="ECO:0000256" key="3">
    <source>
        <dbReference type="ARBA" id="ARBA00022691"/>
    </source>
</evidence>
<keyword evidence="1 5" id="KW-0489">Methyltransferase</keyword>
<sequence length="329" mass="35387">MTTNKGLADLTPLEAAVPSESADADQALVELGRYLAATGYQHVAITPLSHAYNNQRAANGTARDLRDIFGWSRPFSSEAVTPFEFELMQAAGVLAPQGDLWRSKVRWSTLGSLLCVHSAYPTDAAEAVFFGPDTYRFAQLIDGYLERHAGGVRRAVDIGCGSGAGALLIAQACPAAEVIGVDINRQALHLTRVNAALGGLDNVAPVYSNLLQDVDGEFDLIVANPPYMLDPQQRAYRHGGGPLGAGLSLKIVDAALNRLAPGGTLLLYTGVAMTNGRDPFLQALQQRLSSLPCNWRYRELDPDVFGEELLKPIYDEVERIAVVALTLQV</sequence>
<organism evidence="5 6">
    <name type="scientific">Halopseudomonas xinjiangensis</name>
    <dbReference type="NCBI Taxonomy" id="487184"/>
    <lineage>
        <taxon>Bacteria</taxon>
        <taxon>Pseudomonadati</taxon>
        <taxon>Pseudomonadota</taxon>
        <taxon>Gammaproteobacteria</taxon>
        <taxon>Pseudomonadales</taxon>
        <taxon>Pseudomonadaceae</taxon>
        <taxon>Halopseudomonas</taxon>
    </lineage>
</organism>
<keyword evidence="3" id="KW-0949">S-adenosyl-L-methionine</keyword>
<dbReference type="STRING" id="487184.SAMN05216421_2500"/>
<accession>A0A1H1W8Y2</accession>
<name>A0A1H1W8Y2_9GAMM</name>
<dbReference type="GO" id="GO:0032259">
    <property type="term" value="P:methylation"/>
    <property type="evidence" value="ECO:0007669"/>
    <property type="project" value="UniProtKB-KW"/>
</dbReference>
<dbReference type="Pfam" id="PF05175">
    <property type="entry name" value="MTS"/>
    <property type="match status" value="1"/>
</dbReference>
<gene>
    <name evidence="5" type="ORF">SAMN05216421_2500</name>
</gene>
<dbReference type="OrthoDB" id="5383291at2"/>
<dbReference type="EMBL" id="LT629736">
    <property type="protein sequence ID" value="SDS92896.1"/>
    <property type="molecule type" value="Genomic_DNA"/>
</dbReference>
<evidence type="ECO:0000256" key="1">
    <source>
        <dbReference type="ARBA" id="ARBA00022603"/>
    </source>
</evidence>
<dbReference type="AlphaFoldDB" id="A0A1H1W8Y2"/>
<dbReference type="InterPro" id="IPR002052">
    <property type="entry name" value="DNA_methylase_N6_adenine_CS"/>
</dbReference>
<reference evidence="6" key="1">
    <citation type="submission" date="2016-10" db="EMBL/GenBank/DDBJ databases">
        <authorList>
            <person name="Varghese N."/>
            <person name="Submissions S."/>
        </authorList>
    </citation>
    <scope>NUCLEOTIDE SEQUENCE [LARGE SCALE GENOMIC DNA]</scope>
    <source>
        <strain evidence="6">NRRL B-51270</strain>
    </source>
</reference>
<dbReference type="InterPro" id="IPR050320">
    <property type="entry name" value="N5-glutamine_MTase"/>
</dbReference>
<dbReference type="PANTHER" id="PTHR18895:SF74">
    <property type="entry name" value="MTRF1L RELEASE FACTOR GLUTAMINE METHYLTRANSFERASE"/>
    <property type="match status" value="1"/>
</dbReference>
<dbReference type="RefSeq" id="WP_093395229.1">
    <property type="nucleotide sequence ID" value="NZ_LT629736.1"/>
</dbReference>
<protein>
    <submittedName>
        <fullName evidence="5">Methyltransferase small domain-containing protein</fullName>
    </submittedName>
</protein>
<evidence type="ECO:0000313" key="5">
    <source>
        <dbReference type="EMBL" id="SDS92896.1"/>
    </source>
</evidence>
<dbReference type="InterPro" id="IPR007848">
    <property type="entry name" value="Small_mtfrase_dom"/>
</dbReference>
<dbReference type="GO" id="GO:0036009">
    <property type="term" value="F:protein-glutamine N-methyltransferase activity"/>
    <property type="evidence" value="ECO:0007669"/>
    <property type="project" value="TreeGrafter"/>
</dbReference>
<feature type="domain" description="Methyltransferase small" evidence="4">
    <location>
        <begin position="153"/>
        <end position="267"/>
    </location>
</feature>
<dbReference type="InterPro" id="IPR029063">
    <property type="entry name" value="SAM-dependent_MTases_sf"/>
</dbReference>
<dbReference type="Gene3D" id="3.40.50.150">
    <property type="entry name" value="Vaccinia Virus protein VP39"/>
    <property type="match status" value="1"/>
</dbReference>
<dbReference type="Proteomes" id="UP000243207">
    <property type="component" value="Chromosome I"/>
</dbReference>